<protein>
    <submittedName>
        <fullName evidence="1">Uncharacterized protein</fullName>
    </submittedName>
</protein>
<sequence>MHYFRYLSPSEVQFYGLRPSARFISSRKIVFKINGHKLTIPKGFIADGLDFDVDFTQKPNWMAWEFVYCTHQFDYRGANRQQIDVFMYNSYSDMFEVVEDELVYKEVRISGDDLWAESLDRGMCVVGEIVSQQRVKTDKFQWQQLLIGCVVFTCAVIGVLM</sequence>
<dbReference type="EMBL" id="GDID01005266">
    <property type="protein sequence ID" value="JAP91340.1"/>
    <property type="molecule type" value="Transcribed_RNA"/>
</dbReference>
<gene>
    <name evidence="1" type="ORF">TPC1_17076</name>
</gene>
<dbReference type="AlphaFoldDB" id="A0A146K363"/>
<accession>A0A146K363</accession>
<evidence type="ECO:0000313" key="1">
    <source>
        <dbReference type="EMBL" id="JAP91340.1"/>
    </source>
</evidence>
<name>A0A146K363_9EUKA</name>
<proteinExistence type="predicted"/>
<reference evidence="1" key="1">
    <citation type="submission" date="2015-07" db="EMBL/GenBank/DDBJ databases">
        <title>Adaptation to a free-living lifestyle via gene acquisitions in the diplomonad Trepomonas sp. PC1.</title>
        <authorList>
            <person name="Xu F."/>
            <person name="Jerlstrom-Hultqvist J."/>
            <person name="Kolisko M."/>
            <person name="Simpson A.G.B."/>
            <person name="Roger A.J."/>
            <person name="Svard S.G."/>
            <person name="Andersson J.O."/>
        </authorList>
    </citation>
    <scope>NUCLEOTIDE SEQUENCE</scope>
    <source>
        <strain evidence="1">PC1</strain>
    </source>
</reference>
<organism evidence="1">
    <name type="scientific">Trepomonas sp. PC1</name>
    <dbReference type="NCBI Taxonomy" id="1076344"/>
    <lineage>
        <taxon>Eukaryota</taxon>
        <taxon>Metamonada</taxon>
        <taxon>Diplomonadida</taxon>
        <taxon>Hexamitidae</taxon>
        <taxon>Hexamitinae</taxon>
        <taxon>Trepomonas</taxon>
    </lineage>
</organism>